<evidence type="ECO:0000256" key="5">
    <source>
        <dbReference type="ARBA" id="ARBA00030918"/>
    </source>
</evidence>
<keyword evidence="8" id="KW-1185">Reference proteome</keyword>
<protein>
    <recommendedName>
        <fullName evidence="2">peptidoglycan lytic exotransglycosylase</fullName>
        <ecNumber evidence="2">4.2.2.n1</ecNumber>
    </recommendedName>
    <alternativeName>
        <fullName evidence="5">Murein hydrolase A</fullName>
    </alternativeName>
</protein>
<evidence type="ECO:0000313" key="8">
    <source>
        <dbReference type="Proteomes" id="UP000672097"/>
    </source>
</evidence>
<accession>A0ABS5DZA8</accession>
<comment type="caution">
    <text evidence="7">The sequence shown here is derived from an EMBL/GenBank/DDBJ whole genome shotgun (WGS) entry which is preliminary data.</text>
</comment>
<dbReference type="InterPro" id="IPR036908">
    <property type="entry name" value="RlpA-like_sf"/>
</dbReference>
<evidence type="ECO:0000259" key="6">
    <source>
        <dbReference type="SMART" id="SM00925"/>
    </source>
</evidence>
<dbReference type="Gene3D" id="2.40.240.50">
    <property type="entry name" value="Barwin-like endoglucanases"/>
    <property type="match status" value="1"/>
</dbReference>
<dbReference type="CDD" id="cd14668">
    <property type="entry name" value="mlta_B"/>
    <property type="match status" value="1"/>
</dbReference>
<dbReference type="PANTHER" id="PTHR30124">
    <property type="entry name" value="MEMBRANE-BOUND LYTIC MUREIN TRANSGLYCOSYLASE A"/>
    <property type="match status" value="1"/>
</dbReference>
<keyword evidence="4" id="KW-0961">Cell wall biogenesis/degradation</keyword>
<sequence>MKISKAPAPKASRIRIVMNHTSSRPEARSIPFSLAGLSLLCMALLTGCQWLSKPQPASSVPPVASPTAVPAAPKLEWPAGVVERPRARWVPAAWGELPGWGLDRVTEVLPALRRSCVRPAEGWLMLCAQLRTQTLKDDIATRRWLEDSLRVYRVESLTGDAQGLLTGYYEPLMTASRQPTETRRVPLWAPPADLASRRPYWTRQELESLPAAQAAVKGREIAYLDDPLDALVLQIQGSGRLRLQEPDGSERMVRIAYADHNGHPYRSVGRWLIEQGELKASEASWPGIKEWTRRNPTRLQEMMWQNPRMVFFREEPLPDPSVGPKGAQGVPLSPGRSVAVDPQSVPYGSLMWLDATEPLSTKPLQRLVVAQDTGSAIVGAVRADYFWGWGDEAEAQAGRTKQALRTWVLWPK</sequence>
<keyword evidence="3" id="KW-0456">Lyase</keyword>
<dbReference type="SUPFAM" id="SSF50685">
    <property type="entry name" value="Barwin-like endoglucanases"/>
    <property type="match status" value="1"/>
</dbReference>
<dbReference type="Pfam" id="PF03562">
    <property type="entry name" value="MltA"/>
    <property type="match status" value="1"/>
</dbReference>
<evidence type="ECO:0000256" key="3">
    <source>
        <dbReference type="ARBA" id="ARBA00023239"/>
    </source>
</evidence>
<feature type="domain" description="Lytic transglycosylase MltA" evidence="6">
    <location>
        <begin position="172"/>
        <end position="313"/>
    </location>
</feature>
<dbReference type="InterPro" id="IPR026044">
    <property type="entry name" value="MltA"/>
</dbReference>
<dbReference type="PIRSF" id="PIRSF019422">
    <property type="entry name" value="MltA"/>
    <property type="match status" value="1"/>
</dbReference>
<dbReference type="Pfam" id="PF06725">
    <property type="entry name" value="3D"/>
    <property type="match status" value="1"/>
</dbReference>
<dbReference type="PANTHER" id="PTHR30124:SF0">
    <property type="entry name" value="MEMBRANE-BOUND LYTIC MUREIN TRANSGLYCOSYLASE A"/>
    <property type="match status" value="1"/>
</dbReference>
<dbReference type="CDD" id="cd14485">
    <property type="entry name" value="mltA_like_LT_A"/>
    <property type="match status" value="1"/>
</dbReference>
<dbReference type="EMBL" id="JAGQDG010000005">
    <property type="protein sequence ID" value="MBQ0936482.1"/>
    <property type="molecule type" value="Genomic_DNA"/>
</dbReference>
<dbReference type="SMART" id="SM00925">
    <property type="entry name" value="MltA"/>
    <property type="match status" value="1"/>
</dbReference>
<dbReference type="InterPro" id="IPR005300">
    <property type="entry name" value="MltA_B"/>
</dbReference>
<evidence type="ECO:0000256" key="2">
    <source>
        <dbReference type="ARBA" id="ARBA00012587"/>
    </source>
</evidence>
<dbReference type="EC" id="4.2.2.n1" evidence="2"/>
<organism evidence="7 8">
    <name type="scientific">Ideonella paludis</name>
    <dbReference type="NCBI Taxonomy" id="1233411"/>
    <lineage>
        <taxon>Bacteria</taxon>
        <taxon>Pseudomonadati</taxon>
        <taxon>Pseudomonadota</taxon>
        <taxon>Betaproteobacteria</taxon>
        <taxon>Burkholderiales</taxon>
        <taxon>Sphaerotilaceae</taxon>
        <taxon>Ideonella</taxon>
    </lineage>
</organism>
<evidence type="ECO:0000256" key="4">
    <source>
        <dbReference type="ARBA" id="ARBA00023316"/>
    </source>
</evidence>
<evidence type="ECO:0000313" key="7">
    <source>
        <dbReference type="EMBL" id="MBQ0936482.1"/>
    </source>
</evidence>
<proteinExistence type="predicted"/>
<comment type="catalytic activity">
    <reaction evidence="1">
        <text>Exolytic cleavage of the (1-&gt;4)-beta-glycosidic linkage between N-acetylmuramic acid (MurNAc) and N-acetylglucosamine (GlcNAc) residues in peptidoglycan, from either the reducing or the non-reducing ends of the peptidoglycan chains, with concomitant formation of a 1,6-anhydrobond in the MurNAc residue.</text>
        <dbReference type="EC" id="4.2.2.n1"/>
    </reaction>
</comment>
<dbReference type="InterPro" id="IPR010611">
    <property type="entry name" value="3D_dom"/>
</dbReference>
<dbReference type="Gene3D" id="2.40.40.10">
    <property type="entry name" value="RlpA-like domain"/>
    <property type="match status" value="1"/>
</dbReference>
<evidence type="ECO:0000256" key="1">
    <source>
        <dbReference type="ARBA" id="ARBA00001420"/>
    </source>
</evidence>
<reference evidence="7 8" key="1">
    <citation type="submission" date="2021-04" db="EMBL/GenBank/DDBJ databases">
        <title>The genome sequence of type strain Ideonella paludis KCTC 32238.</title>
        <authorList>
            <person name="Liu Y."/>
        </authorList>
    </citation>
    <scope>NUCLEOTIDE SEQUENCE [LARGE SCALE GENOMIC DNA]</scope>
    <source>
        <strain evidence="7 8">KCTC 32238</strain>
    </source>
</reference>
<gene>
    <name evidence="7" type="ORF">KAK11_14160</name>
</gene>
<dbReference type="Proteomes" id="UP000672097">
    <property type="component" value="Unassembled WGS sequence"/>
</dbReference>
<name>A0ABS5DZA8_9BURK</name>